<dbReference type="EMBL" id="FOVL01000013">
    <property type="protein sequence ID" value="SFN69835.1"/>
    <property type="molecule type" value="Genomic_DNA"/>
</dbReference>
<evidence type="ECO:0000256" key="4">
    <source>
        <dbReference type="PROSITE-ProRule" id="PRU00510"/>
    </source>
</evidence>
<feature type="zinc finger region" description="dksA C4-type" evidence="4">
    <location>
        <begin position="81"/>
        <end position="105"/>
    </location>
</feature>
<dbReference type="SUPFAM" id="SSF57716">
    <property type="entry name" value="Glucocorticoid receptor-like (DNA-binding domain)"/>
    <property type="match status" value="1"/>
</dbReference>
<evidence type="ECO:0000256" key="1">
    <source>
        <dbReference type="ARBA" id="ARBA00022723"/>
    </source>
</evidence>
<feature type="domain" description="Zinc finger DksA/TraR C4-type" evidence="5">
    <location>
        <begin position="77"/>
        <end position="106"/>
    </location>
</feature>
<dbReference type="OrthoDB" id="1121111at2"/>
<reference evidence="6 7" key="1">
    <citation type="submission" date="2016-10" db="EMBL/GenBank/DDBJ databases">
        <authorList>
            <person name="de Groot N.N."/>
        </authorList>
    </citation>
    <scope>NUCLEOTIDE SEQUENCE [LARGE SCALE GENOMIC DNA]</scope>
    <source>
        <strain evidence="6 7">DSM 17794</strain>
    </source>
</reference>
<dbReference type="GO" id="GO:0008270">
    <property type="term" value="F:zinc ion binding"/>
    <property type="evidence" value="ECO:0007669"/>
    <property type="project" value="UniProtKB-KW"/>
</dbReference>
<dbReference type="RefSeq" id="WP_093409459.1">
    <property type="nucleotide sequence ID" value="NZ_FOVL01000013.1"/>
</dbReference>
<proteinExistence type="predicted"/>
<keyword evidence="3" id="KW-0862">Zinc</keyword>
<dbReference type="AlphaFoldDB" id="A0A1I5B545"/>
<dbReference type="PROSITE" id="PS51128">
    <property type="entry name" value="ZF_DKSA_2"/>
    <property type="match status" value="1"/>
</dbReference>
<evidence type="ECO:0000313" key="7">
    <source>
        <dbReference type="Proteomes" id="UP000199153"/>
    </source>
</evidence>
<keyword evidence="1" id="KW-0479">Metal-binding</keyword>
<evidence type="ECO:0000259" key="5">
    <source>
        <dbReference type="Pfam" id="PF01258"/>
    </source>
</evidence>
<dbReference type="Pfam" id="PF01258">
    <property type="entry name" value="zf-dskA_traR"/>
    <property type="match status" value="1"/>
</dbReference>
<evidence type="ECO:0000256" key="2">
    <source>
        <dbReference type="ARBA" id="ARBA00022771"/>
    </source>
</evidence>
<evidence type="ECO:0000313" key="6">
    <source>
        <dbReference type="EMBL" id="SFN69835.1"/>
    </source>
</evidence>
<name>A0A1I5B545_9FLAO</name>
<organism evidence="6 7">
    <name type="scientific">Salegentibacter flavus</name>
    <dbReference type="NCBI Taxonomy" id="287099"/>
    <lineage>
        <taxon>Bacteria</taxon>
        <taxon>Pseudomonadati</taxon>
        <taxon>Bacteroidota</taxon>
        <taxon>Flavobacteriia</taxon>
        <taxon>Flavobacteriales</taxon>
        <taxon>Flavobacteriaceae</taxon>
        <taxon>Salegentibacter</taxon>
    </lineage>
</organism>
<sequence length="107" mass="12022">MDNSELINKIKEEIAKTEARIIKYRELTKPISPENAIGRVSRMDAINNKSVNESALRQVEQKLKDLNRVLEKAGSKDFGICVKCKKPIPVGRLMIRPESLLCVNCAA</sequence>
<evidence type="ECO:0000256" key="3">
    <source>
        <dbReference type="ARBA" id="ARBA00022833"/>
    </source>
</evidence>
<accession>A0A1I5B545</accession>
<dbReference type="Proteomes" id="UP000199153">
    <property type="component" value="Unassembled WGS sequence"/>
</dbReference>
<dbReference type="STRING" id="287099.SAMN05660413_02180"/>
<keyword evidence="7" id="KW-1185">Reference proteome</keyword>
<dbReference type="InterPro" id="IPR000962">
    <property type="entry name" value="Znf_DskA_TraR"/>
</dbReference>
<keyword evidence="2" id="KW-0863">Zinc-finger</keyword>
<gene>
    <name evidence="6" type="ORF">SAMN05660413_02180</name>
</gene>
<dbReference type="Gene3D" id="1.20.120.910">
    <property type="entry name" value="DksA, coiled-coil domain"/>
    <property type="match status" value="1"/>
</dbReference>
<protein>
    <submittedName>
        <fullName evidence="6">Transcriptional regulator, TraR/DksA family</fullName>
    </submittedName>
</protein>